<dbReference type="PANTHER" id="PTHR31485:SF36">
    <property type="entry name" value="HYDROXYPROLINE O-ARABINOSYLTRANSFERASE 3"/>
    <property type="match status" value="1"/>
</dbReference>
<keyword evidence="5" id="KW-1133">Transmembrane helix</keyword>
<dbReference type="PANTHER" id="PTHR31485">
    <property type="entry name" value="PEPTIDYL SERINE ALPHA-GALACTOSYLTRANSFERASE"/>
    <property type="match status" value="1"/>
</dbReference>
<evidence type="ECO:0000256" key="5">
    <source>
        <dbReference type="ARBA" id="ARBA00022989"/>
    </source>
</evidence>
<sequence>MNSGPVTLIDPIGNSPAIIKKSVLKKIAPTWMDVSIKMKNDPETVKIFGWILEMYGYAIASALHGVRHILHPDFMVQPPFDPILEGSFIIHYTYGNDYNTKGELTYGVTGDWSFNKRSYKQSSVPRNIILPPSGVPETVVQLVQMINEATANIPNWDSLDDGN</sequence>
<feature type="domain" description="Hydroxyproline O-arabinosyltransferase-like" evidence="7">
    <location>
        <begin position="4"/>
        <end position="157"/>
    </location>
</feature>
<dbReference type="GO" id="GO:0016757">
    <property type="term" value="F:glycosyltransferase activity"/>
    <property type="evidence" value="ECO:0007669"/>
    <property type="project" value="UniProtKB-KW"/>
</dbReference>
<dbReference type="Proteomes" id="UP000036987">
    <property type="component" value="Unassembled WGS sequence"/>
</dbReference>
<dbReference type="OMA" id="ETHNKYI"/>
<comment type="subcellular location">
    <subcellularLocation>
        <location evidence="1">Membrane</location>
        <topology evidence="1">Single-pass membrane protein</topology>
    </subcellularLocation>
</comment>
<evidence type="ECO:0000313" key="8">
    <source>
        <dbReference type="EMBL" id="KMZ58109.1"/>
    </source>
</evidence>
<protein>
    <recommendedName>
        <fullName evidence="7">Hydroxyproline O-arabinosyltransferase-like domain-containing protein</fullName>
    </recommendedName>
</protein>
<name>A0A0K9NMX6_ZOSMR</name>
<keyword evidence="2" id="KW-0328">Glycosyltransferase</keyword>
<evidence type="ECO:0000256" key="6">
    <source>
        <dbReference type="ARBA" id="ARBA00023136"/>
    </source>
</evidence>
<dbReference type="AlphaFoldDB" id="A0A0K9NMX6"/>
<evidence type="ECO:0000256" key="3">
    <source>
        <dbReference type="ARBA" id="ARBA00022679"/>
    </source>
</evidence>
<keyword evidence="4" id="KW-0812">Transmembrane</keyword>
<evidence type="ECO:0000259" key="7">
    <source>
        <dbReference type="Pfam" id="PF23452"/>
    </source>
</evidence>
<dbReference type="Pfam" id="PF23452">
    <property type="entry name" value="HPAT"/>
    <property type="match status" value="1"/>
</dbReference>
<accession>A0A0K9NMX6</accession>
<proteinExistence type="predicted"/>
<gene>
    <name evidence="8" type="ORF">ZOSMA_7G01400</name>
</gene>
<comment type="caution">
    <text evidence="8">The sequence shown here is derived from an EMBL/GenBank/DDBJ whole genome shotgun (WGS) entry which is preliminary data.</text>
</comment>
<dbReference type="GO" id="GO:0016020">
    <property type="term" value="C:membrane"/>
    <property type="evidence" value="ECO:0007669"/>
    <property type="project" value="UniProtKB-SubCell"/>
</dbReference>
<reference evidence="9" key="1">
    <citation type="journal article" date="2016" name="Nature">
        <title>The genome of the seagrass Zostera marina reveals angiosperm adaptation to the sea.</title>
        <authorList>
            <person name="Olsen J.L."/>
            <person name="Rouze P."/>
            <person name="Verhelst B."/>
            <person name="Lin Y.-C."/>
            <person name="Bayer T."/>
            <person name="Collen J."/>
            <person name="Dattolo E."/>
            <person name="De Paoli E."/>
            <person name="Dittami S."/>
            <person name="Maumus F."/>
            <person name="Michel G."/>
            <person name="Kersting A."/>
            <person name="Lauritano C."/>
            <person name="Lohaus R."/>
            <person name="Toepel M."/>
            <person name="Tonon T."/>
            <person name="Vanneste K."/>
            <person name="Amirebrahimi M."/>
            <person name="Brakel J."/>
            <person name="Bostroem C."/>
            <person name="Chovatia M."/>
            <person name="Grimwood J."/>
            <person name="Jenkins J.W."/>
            <person name="Jueterbock A."/>
            <person name="Mraz A."/>
            <person name="Stam W.T."/>
            <person name="Tice H."/>
            <person name="Bornberg-Bauer E."/>
            <person name="Green P.J."/>
            <person name="Pearson G.A."/>
            <person name="Procaccini G."/>
            <person name="Duarte C.M."/>
            <person name="Schmutz J."/>
            <person name="Reusch T.B.H."/>
            <person name="Van de Peer Y."/>
        </authorList>
    </citation>
    <scope>NUCLEOTIDE SEQUENCE [LARGE SCALE GENOMIC DNA]</scope>
    <source>
        <strain evidence="9">cv. Finnish</strain>
    </source>
</reference>
<organism evidence="8 9">
    <name type="scientific">Zostera marina</name>
    <name type="common">Eelgrass</name>
    <dbReference type="NCBI Taxonomy" id="29655"/>
    <lineage>
        <taxon>Eukaryota</taxon>
        <taxon>Viridiplantae</taxon>
        <taxon>Streptophyta</taxon>
        <taxon>Embryophyta</taxon>
        <taxon>Tracheophyta</taxon>
        <taxon>Spermatophyta</taxon>
        <taxon>Magnoliopsida</taxon>
        <taxon>Liliopsida</taxon>
        <taxon>Zosteraceae</taxon>
        <taxon>Zostera</taxon>
    </lineage>
</organism>
<evidence type="ECO:0000256" key="1">
    <source>
        <dbReference type="ARBA" id="ARBA00004167"/>
    </source>
</evidence>
<dbReference type="InterPro" id="IPR044845">
    <property type="entry name" value="HPAT/SRGT1-like"/>
</dbReference>
<dbReference type="InterPro" id="IPR056508">
    <property type="entry name" value="HPAT-like"/>
</dbReference>
<keyword evidence="9" id="KW-1185">Reference proteome</keyword>
<dbReference type="STRING" id="29655.A0A0K9NMX6"/>
<keyword evidence="6" id="KW-0472">Membrane</keyword>
<evidence type="ECO:0000256" key="2">
    <source>
        <dbReference type="ARBA" id="ARBA00022676"/>
    </source>
</evidence>
<evidence type="ECO:0000313" key="9">
    <source>
        <dbReference type="Proteomes" id="UP000036987"/>
    </source>
</evidence>
<dbReference type="OrthoDB" id="10259977at2759"/>
<keyword evidence="3" id="KW-0808">Transferase</keyword>
<evidence type="ECO:0000256" key="4">
    <source>
        <dbReference type="ARBA" id="ARBA00022692"/>
    </source>
</evidence>
<dbReference type="EMBL" id="LFYR01001978">
    <property type="protein sequence ID" value="KMZ58109.1"/>
    <property type="molecule type" value="Genomic_DNA"/>
</dbReference>